<organism evidence="3 4">
    <name type="scientific">Amycolatopsis thermoflava</name>
    <dbReference type="NCBI Taxonomy" id="84480"/>
    <lineage>
        <taxon>Bacteria</taxon>
        <taxon>Bacillati</taxon>
        <taxon>Actinomycetota</taxon>
        <taxon>Actinomycetes</taxon>
        <taxon>Pseudonocardiales</taxon>
        <taxon>Pseudonocardiaceae</taxon>
        <taxon>Amycolatopsis</taxon>
        <taxon>Amycolatopsis methanolica group</taxon>
    </lineage>
</organism>
<dbReference type="RefSeq" id="WP_123687443.1">
    <property type="nucleotide sequence ID" value="NZ_RKHY01000002.1"/>
</dbReference>
<dbReference type="Pfam" id="PF00171">
    <property type="entry name" value="Aldedh"/>
    <property type="match status" value="1"/>
</dbReference>
<dbReference type="Gene3D" id="3.40.309.10">
    <property type="entry name" value="Aldehyde Dehydrogenase, Chain A, domain 2"/>
    <property type="match status" value="1"/>
</dbReference>
<gene>
    <name evidence="3" type="ORF">EDD35_7792</name>
</gene>
<feature type="domain" description="Aldehyde dehydrogenase" evidence="2">
    <location>
        <begin position="4"/>
        <end position="443"/>
    </location>
</feature>
<protein>
    <submittedName>
        <fullName evidence="3">NADP-dependent aldehyde dehydrogenase</fullName>
    </submittedName>
</protein>
<dbReference type="CDD" id="cd07129">
    <property type="entry name" value="ALDH_KGSADH"/>
    <property type="match status" value="1"/>
</dbReference>
<proteinExistence type="predicted"/>
<dbReference type="Gene3D" id="3.40.605.10">
    <property type="entry name" value="Aldehyde Dehydrogenase, Chain A, domain 1"/>
    <property type="match status" value="1"/>
</dbReference>
<evidence type="ECO:0000313" key="3">
    <source>
        <dbReference type="EMBL" id="ROS32050.1"/>
    </source>
</evidence>
<dbReference type="InterPro" id="IPR016161">
    <property type="entry name" value="Ald_DH/histidinol_DH"/>
</dbReference>
<dbReference type="PANTHER" id="PTHR43353">
    <property type="entry name" value="SUCCINATE-SEMIALDEHYDE DEHYDROGENASE, MITOCHONDRIAL"/>
    <property type="match status" value="1"/>
</dbReference>
<dbReference type="SUPFAM" id="SSF53720">
    <property type="entry name" value="ALDH-like"/>
    <property type="match status" value="1"/>
</dbReference>
<dbReference type="EMBL" id="RKHY01000002">
    <property type="protein sequence ID" value="ROS32050.1"/>
    <property type="molecule type" value="Genomic_DNA"/>
</dbReference>
<evidence type="ECO:0000256" key="1">
    <source>
        <dbReference type="ARBA" id="ARBA00023002"/>
    </source>
</evidence>
<dbReference type="InterPro" id="IPR044151">
    <property type="entry name" value="ALDH_KGSADH"/>
</dbReference>
<dbReference type="Proteomes" id="UP000274843">
    <property type="component" value="Unassembled WGS sequence"/>
</dbReference>
<evidence type="ECO:0000313" key="4">
    <source>
        <dbReference type="Proteomes" id="UP000274843"/>
    </source>
</evidence>
<accession>A0A3N2G6M5</accession>
<dbReference type="InterPro" id="IPR015590">
    <property type="entry name" value="Aldehyde_DH_dom"/>
</dbReference>
<keyword evidence="1" id="KW-0560">Oxidoreductase</keyword>
<dbReference type="InterPro" id="IPR050740">
    <property type="entry name" value="Aldehyde_DH_Superfamily"/>
</dbReference>
<dbReference type="GeneID" id="301849020"/>
<dbReference type="GO" id="GO:0016620">
    <property type="term" value="F:oxidoreductase activity, acting on the aldehyde or oxo group of donors, NAD or NADP as acceptor"/>
    <property type="evidence" value="ECO:0007669"/>
    <property type="project" value="InterPro"/>
</dbReference>
<reference evidence="3 4" key="1">
    <citation type="submission" date="2018-11" db="EMBL/GenBank/DDBJ databases">
        <title>Sequencing the genomes of 1000 actinobacteria strains.</title>
        <authorList>
            <person name="Klenk H.-P."/>
        </authorList>
    </citation>
    <scope>NUCLEOTIDE SEQUENCE [LARGE SCALE GENOMIC DNA]</scope>
    <source>
        <strain evidence="3 4">DSM 44348</strain>
    </source>
</reference>
<evidence type="ECO:0000259" key="2">
    <source>
        <dbReference type="Pfam" id="PF00171"/>
    </source>
</evidence>
<dbReference type="InterPro" id="IPR016162">
    <property type="entry name" value="Ald_DH_N"/>
</dbReference>
<name>A0A3N2G6M5_9PSEU</name>
<dbReference type="PANTHER" id="PTHR43353:SF3">
    <property type="entry name" value="ALDEHYDE DEHYDROGENASE-RELATED"/>
    <property type="match status" value="1"/>
</dbReference>
<sequence length="509" mass="51730">MSRAVDPRTGAAIGPEIADTTPEEIREVCSRAAQAAPWLGGLSFPERAALLADLGQALRDHSGELVALADAETALGVPRLTGELARTAAQFDLFAEVLRDGAFCEATLDSPNPDAVPPHTDLRRMLVPLGPVAVFAASNFPFAFSVAGGDTASALAAGCPVVVKAHPGHPGLSARTAEILAGALSAAGAPEGVLTLVHGEAAGRALVADPAVTAVAFTGSPGGGRALFDVAMSRPDPIPFYGELGSINPVVVTAAAAAARPDEIADGLAGSAMLGSGQFCTKPGLVFVPEAAGLPGRVAERVAAAEVGPLLTARIEGGFREGLRRLLKVPGVRALLDGPEQGGGGHRVAPQVVTADARTFLADAAVLTEECFGPVTVLVTYSTEEELAAALGRVPGSLTGTVHAEPDDPAAASVVAALGARVGRLIHNGWPTGVAVTWSQHHGGPWPATTAVLHTSVGATAIRRFLRPITYQDVPEQLLPAALRDGNPLGIPRRVDGVLTTDGKAGRRG</sequence>
<dbReference type="AlphaFoldDB" id="A0A3N2G6M5"/>
<dbReference type="InterPro" id="IPR016163">
    <property type="entry name" value="Ald_DH_C"/>
</dbReference>
<keyword evidence="4" id="KW-1185">Reference proteome</keyword>
<comment type="caution">
    <text evidence="3">The sequence shown here is derived from an EMBL/GenBank/DDBJ whole genome shotgun (WGS) entry which is preliminary data.</text>
</comment>